<dbReference type="SMART" id="SM00382">
    <property type="entry name" value="AAA"/>
    <property type="match status" value="1"/>
</dbReference>
<feature type="domain" description="ABC transporter" evidence="9">
    <location>
        <begin position="20"/>
        <end position="245"/>
    </location>
</feature>
<evidence type="ECO:0000259" key="9">
    <source>
        <dbReference type="PROSITE" id="PS50893"/>
    </source>
</evidence>
<dbReference type="EMBL" id="CP042430">
    <property type="protein sequence ID" value="QEC48305.1"/>
    <property type="molecule type" value="Genomic_DNA"/>
</dbReference>
<evidence type="ECO:0000256" key="1">
    <source>
        <dbReference type="ARBA" id="ARBA00004202"/>
    </source>
</evidence>
<dbReference type="Gene3D" id="3.40.50.300">
    <property type="entry name" value="P-loop containing nucleotide triphosphate hydrolases"/>
    <property type="match status" value="1"/>
</dbReference>
<dbReference type="SUPFAM" id="SSF52540">
    <property type="entry name" value="P-loop containing nucleoside triphosphate hydrolases"/>
    <property type="match status" value="1"/>
</dbReference>
<dbReference type="AlphaFoldDB" id="A0A5B8U5Y9"/>
<keyword evidence="3" id="KW-1003">Cell membrane</keyword>
<dbReference type="InterPro" id="IPR027417">
    <property type="entry name" value="P-loop_NTPase"/>
</dbReference>
<accession>A0A5B8U5Y9</accession>
<dbReference type="GO" id="GO:0005886">
    <property type="term" value="C:plasma membrane"/>
    <property type="evidence" value="ECO:0007669"/>
    <property type="project" value="UniProtKB-SubCell"/>
</dbReference>
<sequence length="327" mass="35391">MLRRRAVHDRRDGAPAAAAIVVEDLHRRYGDVEAVAGLSFSVRRGEIFALLGPNGAGKTTTIEILEGYRRRSAGTVRVLGTDPERGGRALRERIGIVLQAAGLDDELTVRETVELYASCYATPRALPELLGEVDLEDRRDRRVLHLSGGERRRLDLALALVGDPELVFLDEPTTGLDPAARRRAWGTIAGLRRAGRAIVLTSHYMDEVQQLADRVLVMARGRAVATGSPAALRAGRGRPTTIAFQLPDGATLPPDLAMLLRPGARACAEGEAAIGLCTDEPTRVLHRLTGWALAQGFELRGLSVVEPSLEDVYLELTEEPEAVLHGS</sequence>
<evidence type="ECO:0000256" key="5">
    <source>
        <dbReference type="ARBA" id="ARBA00022840"/>
    </source>
</evidence>
<dbReference type="RefSeq" id="WP_146919696.1">
    <property type="nucleotide sequence ID" value="NZ_CP042430.1"/>
</dbReference>
<keyword evidence="4" id="KW-0547">Nucleotide-binding</keyword>
<dbReference type="GO" id="GO:0005524">
    <property type="term" value="F:ATP binding"/>
    <property type="evidence" value="ECO:0007669"/>
    <property type="project" value="UniProtKB-KW"/>
</dbReference>
<evidence type="ECO:0000256" key="6">
    <source>
        <dbReference type="ARBA" id="ARBA00022967"/>
    </source>
</evidence>
<evidence type="ECO:0000256" key="2">
    <source>
        <dbReference type="ARBA" id="ARBA00022448"/>
    </source>
</evidence>
<dbReference type="PANTHER" id="PTHR42711">
    <property type="entry name" value="ABC TRANSPORTER ATP-BINDING PROTEIN"/>
    <property type="match status" value="1"/>
</dbReference>
<organism evidence="10 11">
    <name type="scientific">Baekduia soli</name>
    <dbReference type="NCBI Taxonomy" id="496014"/>
    <lineage>
        <taxon>Bacteria</taxon>
        <taxon>Bacillati</taxon>
        <taxon>Actinomycetota</taxon>
        <taxon>Thermoleophilia</taxon>
        <taxon>Solirubrobacterales</taxon>
        <taxon>Baekduiaceae</taxon>
        <taxon>Baekduia</taxon>
    </lineage>
</organism>
<dbReference type="FunFam" id="3.40.50.300:FF:000589">
    <property type="entry name" value="ABC transporter, ATP-binding subunit"/>
    <property type="match status" value="1"/>
</dbReference>
<dbReference type="OrthoDB" id="9805514at2"/>
<dbReference type="InterPro" id="IPR003439">
    <property type="entry name" value="ABC_transporter-like_ATP-bd"/>
</dbReference>
<keyword evidence="7" id="KW-0472">Membrane</keyword>
<comment type="subcellular location">
    <subcellularLocation>
        <location evidence="1">Cell membrane</location>
        <topology evidence="1">Peripheral membrane protein</topology>
    </subcellularLocation>
</comment>
<evidence type="ECO:0000256" key="8">
    <source>
        <dbReference type="ARBA" id="ARBA00023251"/>
    </source>
</evidence>
<protein>
    <submittedName>
        <fullName evidence="10">ABC transporter ATP-binding protein</fullName>
    </submittedName>
</protein>
<gene>
    <name evidence="10" type="ORF">FSW04_12500</name>
</gene>
<reference evidence="10 11" key="1">
    <citation type="journal article" date="2018" name="J. Microbiol.">
        <title>Baekduia soli gen. nov., sp. nov., a novel bacterium isolated from the soil of Baekdu Mountain and proposal of a novel family name, Baekduiaceae fam. nov.</title>
        <authorList>
            <person name="An D.S."/>
            <person name="Siddiqi M.Z."/>
            <person name="Kim K.H."/>
            <person name="Yu H.S."/>
            <person name="Im W.T."/>
        </authorList>
    </citation>
    <scope>NUCLEOTIDE SEQUENCE [LARGE SCALE GENOMIC DNA]</scope>
    <source>
        <strain evidence="10 11">BR7-21</strain>
    </source>
</reference>
<dbReference type="PROSITE" id="PS50893">
    <property type="entry name" value="ABC_TRANSPORTER_2"/>
    <property type="match status" value="1"/>
</dbReference>
<evidence type="ECO:0000256" key="7">
    <source>
        <dbReference type="ARBA" id="ARBA00023136"/>
    </source>
</evidence>
<evidence type="ECO:0000313" key="10">
    <source>
        <dbReference type="EMBL" id="QEC48305.1"/>
    </source>
</evidence>
<proteinExistence type="predicted"/>
<dbReference type="CDD" id="cd03230">
    <property type="entry name" value="ABC_DR_subfamily_A"/>
    <property type="match status" value="1"/>
</dbReference>
<dbReference type="GO" id="GO:0046677">
    <property type="term" value="P:response to antibiotic"/>
    <property type="evidence" value="ECO:0007669"/>
    <property type="project" value="UniProtKB-KW"/>
</dbReference>
<dbReference type="GO" id="GO:0016887">
    <property type="term" value="F:ATP hydrolysis activity"/>
    <property type="evidence" value="ECO:0007669"/>
    <property type="project" value="InterPro"/>
</dbReference>
<dbReference type="Proteomes" id="UP000321805">
    <property type="component" value="Chromosome"/>
</dbReference>
<dbReference type="InterPro" id="IPR050763">
    <property type="entry name" value="ABC_transporter_ATP-binding"/>
</dbReference>
<dbReference type="PANTHER" id="PTHR42711:SF17">
    <property type="entry name" value="ABC TRANSPORTER ATP-BINDING PROTEIN"/>
    <property type="match status" value="1"/>
</dbReference>
<evidence type="ECO:0000256" key="3">
    <source>
        <dbReference type="ARBA" id="ARBA00022475"/>
    </source>
</evidence>
<keyword evidence="11" id="KW-1185">Reference proteome</keyword>
<evidence type="ECO:0000313" key="11">
    <source>
        <dbReference type="Proteomes" id="UP000321805"/>
    </source>
</evidence>
<evidence type="ECO:0000256" key="4">
    <source>
        <dbReference type="ARBA" id="ARBA00022741"/>
    </source>
</evidence>
<keyword evidence="6" id="KW-1278">Translocase</keyword>
<keyword evidence="2" id="KW-0813">Transport</keyword>
<dbReference type="KEGG" id="bsol:FSW04_12500"/>
<keyword evidence="8" id="KW-0046">Antibiotic resistance</keyword>
<name>A0A5B8U5Y9_9ACTN</name>
<keyword evidence="5 10" id="KW-0067">ATP-binding</keyword>
<dbReference type="InterPro" id="IPR017871">
    <property type="entry name" value="ABC_transporter-like_CS"/>
</dbReference>
<dbReference type="InterPro" id="IPR003593">
    <property type="entry name" value="AAA+_ATPase"/>
</dbReference>
<dbReference type="Pfam" id="PF00005">
    <property type="entry name" value="ABC_tran"/>
    <property type="match status" value="1"/>
</dbReference>
<dbReference type="PROSITE" id="PS00211">
    <property type="entry name" value="ABC_TRANSPORTER_1"/>
    <property type="match status" value="1"/>
</dbReference>